<dbReference type="EMBL" id="PHQY01000646">
    <property type="protein sequence ID" value="PJO42923.1"/>
    <property type="molecule type" value="Genomic_DNA"/>
</dbReference>
<gene>
    <name evidence="1" type="ORF">CWD94_14180</name>
</gene>
<dbReference type="AlphaFoldDB" id="A0A2M9Q4D3"/>
<name>A0A2M9Q4D3_9BACI</name>
<proteinExistence type="predicted"/>
<reference evidence="1 2" key="1">
    <citation type="submission" date="2017-11" db="EMBL/GenBank/DDBJ databases">
        <title>Bacterial isolate from king chilli rhizosphere.</title>
        <authorList>
            <person name="Takhelmayum P."/>
            <person name="Sarangthem I."/>
        </authorList>
    </citation>
    <scope>NUCLEOTIDE SEQUENCE [LARGE SCALE GENOMIC DNA]</scope>
    <source>
        <strain evidence="2">t26</strain>
    </source>
</reference>
<organism evidence="1 2">
    <name type="scientific">Lysinibacillus xylanilyticus</name>
    <dbReference type="NCBI Taxonomy" id="582475"/>
    <lineage>
        <taxon>Bacteria</taxon>
        <taxon>Bacillati</taxon>
        <taxon>Bacillota</taxon>
        <taxon>Bacilli</taxon>
        <taxon>Bacillales</taxon>
        <taxon>Bacillaceae</taxon>
        <taxon>Lysinibacillus</taxon>
    </lineage>
</organism>
<evidence type="ECO:0000313" key="2">
    <source>
        <dbReference type="Proteomes" id="UP000232101"/>
    </source>
</evidence>
<evidence type="ECO:0000313" key="1">
    <source>
        <dbReference type="EMBL" id="PJO42923.1"/>
    </source>
</evidence>
<dbReference type="RefSeq" id="WP_100543569.1">
    <property type="nucleotide sequence ID" value="NZ_CP158849.1"/>
</dbReference>
<sequence>MDWLKECDVDLSTVDNGLNEFRIMNIENLEKIQRKYSILTEFYISLAAKSPDSLTSIFLPESSIPDELLGNVVTHFEDVKMVTENKNPVEIMLKNPKRDSITYIQNNNKNPIIRNLFYLETENPLDEWTPRKTYKLEASKIEKYENQEFDHLLTYLSPPTNQLFFMLPVYGWVMNDSLKDFFAIRYFTHKYKDVYLWVDGNNIVTNIQLTEKQ</sequence>
<dbReference type="Proteomes" id="UP000232101">
    <property type="component" value="Unassembled WGS sequence"/>
</dbReference>
<comment type="caution">
    <text evidence="1">The sequence shown here is derived from an EMBL/GenBank/DDBJ whole genome shotgun (WGS) entry which is preliminary data.</text>
</comment>
<accession>A0A2M9Q4D3</accession>
<protein>
    <submittedName>
        <fullName evidence="1">Uncharacterized protein</fullName>
    </submittedName>
</protein>